<name>A0A9P6DJT8_PLEER</name>
<gene>
    <name evidence="1" type="ORF">BDN71DRAFT_1586466</name>
</gene>
<organism evidence="1 2">
    <name type="scientific">Pleurotus eryngii</name>
    <name type="common">Boletus of the steppes</name>
    <dbReference type="NCBI Taxonomy" id="5323"/>
    <lineage>
        <taxon>Eukaryota</taxon>
        <taxon>Fungi</taxon>
        <taxon>Dikarya</taxon>
        <taxon>Basidiomycota</taxon>
        <taxon>Agaricomycotina</taxon>
        <taxon>Agaricomycetes</taxon>
        <taxon>Agaricomycetidae</taxon>
        <taxon>Agaricales</taxon>
        <taxon>Pleurotineae</taxon>
        <taxon>Pleurotaceae</taxon>
        <taxon>Pleurotus</taxon>
    </lineage>
</organism>
<dbReference type="OrthoDB" id="3365310at2759"/>
<keyword evidence="2" id="KW-1185">Reference proteome</keyword>
<reference evidence="1" key="1">
    <citation type="submission" date="2020-11" db="EMBL/GenBank/DDBJ databases">
        <authorList>
            <consortium name="DOE Joint Genome Institute"/>
            <person name="Ahrendt S."/>
            <person name="Riley R."/>
            <person name="Andreopoulos W."/>
            <person name="Labutti K."/>
            <person name="Pangilinan J."/>
            <person name="Ruiz-Duenas F.J."/>
            <person name="Barrasa J.M."/>
            <person name="Sanchez-Garcia M."/>
            <person name="Camarero S."/>
            <person name="Miyauchi S."/>
            <person name="Serrano A."/>
            <person name="Linde D."/>
            <person name="Babiker R."/>
            <person name="Drula E."/>
            <person name="Ayuso-Fernandez I."/>
            <person name="Pacheco R."/>
            <person name="Padilla G."/>
            <person name="Ferreira P."/>
            <person name="Barriuso J."/>
            <person name="Kellner H."/>
            <person name="Castanera R."/>
            <person name="Alfaro M."/>
            <person name="Ramirez L."/>
            <person name="Pisabarro A.G."/>
            <person name="Kuo A."/>
            <person name="Tritt A."/>
            <person name="Lipzen A."/>
            <person name="He G."/>
            <person name="Yan M."/>
            <person name="Ng V."/>
            <person name="Cullen D."/>
            <person name="Martin F."/>
            <person name="Rosso M.-N."/>
            <person name="Henrissat B."/>
            <person name="Hibbett D."/>
            <person name="Martinez A.T."/>
            <person name="Grigoriev I.V."/>
        </authorList>
    </citation>
    <scope>NUCLEOTIDE SEQUENCE</scope>
    <source>
        <strain evidence="1">ATCC 90797</strain>
    </source>
</reference>
<comment type="caution">
    <text evidence="1">The sequence shown here is derived from an EMBL/GenBank/DDBJ whole genome shotgun (WGS) entry which is preliminary data.</text>
</comment>
<dbReference type="AlphaFoldDB" id="A0A9P6DJT8"/>
<dbReference type="Proteomes" id="UP000807025">
    <property type="component" value="Unassembled WGS sequence"/>
</dbReference>
<dbReference type="EMBL" id="MU154530">
    <property type="protein sequence ID" value="KAF9499810.1"/>
    <property type="molecule type" value="Genomic_DNA"/>
</dbReference>
<sequence>MSLALLGLLPGSRALQCSLARAQARQTWKRRFISTVNVSRPPASAPRESPTPLAFVSASQWDPTSQEGLKQLAERLATKGFVCVHCDIDLGKPHEVRGVPQSSESLMKHFESEFVSCLSQSPSPFPPVIFARGPGSLIAQTFISSHRAGGMFLISPPPSNADVPKHLLPTPLPEFDFEMKFPIALMGTAEEIEKLQQHRDLTKTGYVDTYVVDAIDKDTVLLKAEEWLDELNI</sequence>
<evidence type="ECO:0000313" key="2">
    <source>
        <dbReference type="Proteomes" id="UP000807025"/>
    </source>
</evidence>
<evidence type="ECO:0000313" key="1">
    <source>
        <dbReference type="EMBL" id="KAF9499810.1"/>
    </source>
</evidence>
<proteinExistence type="predicted"/>
<accession>A0A9P6DJT8</accession>
<protein>
    <submittedName>
        <fullName evidence="1">Uncharacterized protein</fullName>
    </submittedName>
</protein>